<keyword evidence="8" id="KW-0418">Kinase</keyword>
<dbReference type="GO" id="GO:0005886">
    <property type="term" value="C:plasma membrane"/>
    <property type="evidence" value="ECO:0007669"/>
    <property type="project" value="UniProtKB-SubCell"/>
</dbReference>
<dbReference type="CDD" id="cd00212">
    <property type="entry name" value="PTS_IIB_glc"/>
    <property type="match status" value="1"/>
</dbReference>
<keyword evidence="7 12" id="KW-0812">Transmembrane</keyword>
<feature type="transmembrane region" description="Helical" evidence="12">
    <location>
        <begin position="242"/>
        <end position="259"/>
    </location>
</feature>
<dbReference type="OrthoDB" id="9769191at2"/>
<feature type="transmembrane region" description="Helical" evidence="12">
    <location>
        <begin position="271"/>
        <end position="293"/>
    </location>
</feature>
<keyword evidence="2" id="KW-0813">Transport</keyword>
<dbReference type="PROSITE" id="PS51098">
    <property type="entry name" value="PTS_EIIB_TYPE_1"/>
    <property type="match status" value="1"/>
</dbReference>
<keyword evidence="3" id="KW-1003">Cell membrane</keyword>
<evidence type="ECO:0000256" key="12">
    <source>
        <dbReference type="SAM" id="Phobius"/>
    </source>
</evidence>
<dbReference type="GO" id="GO:0016301">
    <property type="term" value="F:kinase activity"/>
    <property type="evidence" value="ECO:0007669"/>
    <property type="project" value="UniProtKB-KW"/>
</dbReference>
<evidence type="ECO:0000256" key="10">
    <source>
        <dbReference type="ARBA" id="ARBA00023136"/>
    </source>
</evidence>
<feature type="domain" description="PTS EIIC type-1" evidence="14">
    <location>
        <begin position="136"/>
        <end position="483"/>
    </location>
</feature>
<evidence type="ECO:0000313" key="16">
    <source>
        <dbReference type="Proteomes" id="UP000005950"/>
    </source>
</evidence>
<evidence type="ECO:0000256" key="9">
    <source>
        <dbReference type="ARBA" id="ARBA00022989"/>
    </source>
</evidence>
<dbReference type="InterPro" id="IPR013013">
    <property type="entry name" value="PTS_EIIC_1"/>
</dbReference>
<dbReference type="InterPro" id="IPR050558">
    <property type="entry name" value="PTS_Sugar-Specific_Components"/>
</dbReference>
<feature type="transmembrane region" description="Helical" evidence="12">
    <location>
        <begin position="174"/>
        <end position="195"/>
    </location>
</feature>
<dbReference type="PROSITE" id="PS01035">
    <property type="entry name" value="PTS_EIIB_TYPE_1_CYS"/>
    <property type="match status" value="1"/>
</dbReference>
<keyword evidence="10 12" id="KW-0472">Membrane</keyword>
<evidence type="ECO:0000256" key="3">
    <source>
        <dbReference type="ARBA" id="ARBA00022475"/>
    </source>
</evidence>
<reference evidence="15 16" key="2">
    <citation type="submission" date="2009-02" db="EMBL/GenBank/DDBJ databases">
        <title>Draft genome sequence of Holdemania filiformis DSM 12042.</title>
        <authorList>
            <person name="Sudarsanam P."/>
            <person name="Ley R."/>
            <person name="Guruge J."/>
            <person name="Turnbaugh P.J."/>
            <person name="Mahowald M."/>
            <person name="Liep D."/>
            <person name="Gordon J."/>
        </authorList>
    </citation>
    <scope>NUCLEOTIDE SEQUENCE [LARGE SCALE GENOMIC DNA]</scope>
    <source>
        <strain evidence="15 16">DSM 12042</strain>
    </source>
</reference>
<dbReference type="GO" id="GO:0015771">
    <property type="term" value="P:trehalose transport"/>
    <property type="evidence" value="ECO:0007669"/>
    <property type="project" value="TreeGrafter"/>
</dbReference>
<proteinExistence type="predicted"/>
<dbReference type="HOGENOM" id="CLU_012312_2_3_9"/>
<evidence type="ECO:0000259" key="14">
    <source>
        <dbReference type="PROSITE" id="PS51103"/>
    </source>
</evidence>
<dbReference type="InterPro" id="IPR001996">
    <property type="entry name" value="PTS_IIB_1"/>
</dbReference>
<evidence type="ECO:0000259" key="13">
    <source>
        <dbReference type="PROSITE" id="PS51098"/>
    </source>
</evidence>
<keyword evidence="6" id="KW-0598">Phosphotransferase system</keyword>
<evidence type="ECO:0000256" key="2">
    <source>
        <dbReference type="ARBA" id="ARBA00022448"/>
    </source>
</evidence>
<feature type="transmembrane region" description="Helical" evidence="12">
    <location>
        <begin position="457"/>
        <end position="479"/>
    </location>
</feature>
<dbReference type="eggNOG" id="COG1264">
    <property type="taxonomic scope" value="Bacteria"/>
</dbReference>
<dbReference type="AlphaFoldDB" id="B9Y5Y6"/>
<dbReference type="InterPro" id="IPR003352">
    <property type="entry name" value="PTS_EIIC"/>
</dbReference>
<gene>
    <name evidence="15" type="ORF">HOLDEFILI_01218</name>
</gene>
<keyword evidence="4" id="KW-0762">Sugar transport</keyword>
<feature type="transmembrane region" description="Helical" evidence="12">
    <location>
        <begin position="207"/>
        <end position="236"/>
    </location>
</feature>
<dbReference type="eggNOG" id="COG1263">
    <property type="taxonomic scope" value="Bacteria"/>
</dbReference>
<dbReference type="Pfam" id="PF00367">
    <property type="entry name" value="PTS_EIIB"/>
    <property type="match status" value="1"/>
</dbReference>
<name>B9Y5Y6_9FIRM</name>
<feature type="transmembrane region" description="Helical" evidence="12">
    <location>
        <begin position="313"/>
        <end position="332"/>
    </location>
</feature>
<evidence type="ECO:0000256" key="6">
    <source>
        <dbReference type="ARBA" id="ARBA00022683"/>
    </source>
</evidence>
<feature type="transmembrane region" description="Helical" evidence="12">
    <location>
        <begin position="412"/>
        <end position="432"/>
    </location>
</feature>
<feature type="domain" description="PTS EIIB type-1" evidence="13">
    <location>
        <begin position="34"/>
        <end position="115"/>
    </location>
</feature>
<organism evidence="15 16">
    <name type="scientific">Holdemania filiformis DSM 12042</name>
    <dbReference type="NCBI Taxonomy" id="545696"/>
    <lineage>
        <taxon>Bacteria</taxon>
        <taxon>Bacillati</taxon>
        <taxon>Bacillota</taxon>
        <taxon>Erysipelotrichia</taxon>
        <taxon>Erysipelotrichales</taxon>
        <taxon>Erysipelotrichaceae</taxon>
        <taxon>Holdemania</taxon>
    </lineage>
</organism>
<dbReference type="InterPro" id="IPR018113">
    <property type="entry name" value="PTrfase_EIIB_Cys"/>
</dbReference>
<evidence type="ECO:0000256" key="8">
    <source>
        <dbReference type="ARBA" id="ARBA00022777"/>
    </source>
</evidence>
<dbReference type="GO" id="GO:0090589">
    <property type="term" value="F:protein-phosphocysteine-trehalose phosphotransferase system transporter activity"/>
    <property type="evidence" value="ECO:0007669"/>
    <property type="project" value="TreeGrafter"/>
</dbReference>
<dbReference type="FunFam" id="3.30.1360.60:FF:000001">
    <property type="entry name" value="PTS system glucose-specific IIBC component PtsG"/>
    <property type="match status" value="1"/>
</dbReference>
<evidence type="ECO:0000256" key="1">
    <source>
        <dbReference type="ARBA" id="ARBA00004651"/>
    </source>
</evidence>
<accession>B9Y5Y6</accession>
<comment type="caution">
    <text evidence="15">The sequence shown here is derived from an EMBL/GenBank/DDBJ whole genome shotgun (WGS) entry which is preliminary data.</text>
</comment>
<dbReference type="PANTHER" id="PTHR30175">
    <property type="entry name" value="PHOSPHOTRANSFERASE SYSTEM TRANSPORT PROTEIN"/>
    <property type="match status" value="1"/>
</dbReference>
<dbReference type="RefSeq" id="WP_006058421.1">
    <property type="nucleotide sequence ID" value="NZ_GG657554.1"/>
</dbReference>
<dbReference type="PANTHER" id="PTHR30175:SF1">
    <property type="entry name" value="PTS SYSTEM ARBUTIN-, CELLOBIOSE-, AND SALICIN-SPECIFIC EIIBC COMPONENT-RELATED"/>
    <property type="match status" value="1"/>
</dbReference>
<dbReference type="Gene3D" id="3.30.1360.60">
    <property type="entry name" value="Glucose permease domain IIB"/>
    <property type="match status" value="1"/>
</dbReference>
<dbReference type="PROSITE" id="PS51103">
    <property type="entry name" value="PTS_EIIC_TYPE_1"/>
    <property type="match status" value="1"/>
</dbReference>
<protein>
    <submittedName>
        <fullName evidence="15">Phosphotransferase system, EIIC</fullName>
    </submittedName>
</protein>
<reference evidence="15 16" key="1">
    <citation type="submission" date="2008-12" db="EMBL/GenBank/DDBJ databases">
        <authorList>
            <person name="Fulton L."/>
            <person name="Clifton S."/>
            <person name="Fulton B."/>
            <person name="Xu J."/>
            <person name="Minx P."/>
            <person name="Pepin K.H."/>
            <person name="Johnson M."/>
            <person name="Bhonagiri V."/>
            <person name="Nash W.E."/>
            <person name="Mardis E.R."/>
            <person name="Wilson R.K."/>
        </authorList>
    </citation>
    <scope>NUCLEOTIDE SEQUENCE [LARGE SCALE GENOMIC DNA]</scope>
    <source>
        <strain evidence="15 16">DSM 12042</strain>
    </source>
</reference>
<feature type="transmembrane region" description="Helical" evidence="12">
    <location>
        <begin position="133"/>
        <end position="154"/>
    </location>
</feature>
<keyword evidence="5 15" id="KW-0808">Transferase</keyword>
<dbReference type="Pfam" id="PF02378">
    <property type="entry name" value="PTS_EIIC"/>
    <property type="match status" value="1"/>
</dbReference>
<dbReference type="GO" id="GO:0009401">
    <property type="term" value="P:phosphoenolpyruvate-dependent sugar phosphotransferase system"/>
    <property type="evidence" value="ECO:0007669"/>
    <property type="project" value="UniProtKB-KW"/>
</dbReference>
<evidence type="ECO:0000256" key="11">
    <source>
        <dbReference type="PROSITE-ProRule" id="PRU00421"/>
    </source>
</evidence>
<evidence type="ECO:0000313" key="15">
    <source>
        <dbReference type="EMBL" id="EEF68599.1"/>
    </source>
</evidence>
<dbReference type="GO" id="GO:0008982">
    <property type="term" value="F:protein-N(PI)-phosphohistidine-sugar phosphotransferase activity"/>
    <property type="evidence" value="ECO:0007669"/>
    <property type="project" value="InterPro"/>
</dbReference>
<evidence type="ECO:0000256" key="7">
    <source>
        <dbReference type="ARBA" id="ARBA00022692"/>
    </source>
</evidence>
<dbReference type="InterPro" id="IPR036878">
    <property type="entry name" value="Glu_permease_IIB"/>
</dbReference>
<dbReference type="STRING" id="545696.HOLDEFILI_01218"/>
<evidence type="ECO:0000256" key="5">
    <source>
        <dbReference type="ARBA" id="ARBA00022679"/>
    </source>
</evidence>
<comment type="subcellular location">
    <subcellularLocation>
        <location evidence="1">Cell membrane</location>
        <topology evidence="1">Multi-pass membrane protein</topology>
    </subcellularLocation>
</comment>
<dbReference type="Proteomes" id="UP000005950">
    <property type="component" value="Unassembled WGS sequence"/>
</dbReference>
<keyword evidence="9 12" id="KW-1133">Transmembrane helix</keyword>
<dbReference type="SUPFAM" id="SSF55604">
    <property type="entry name" value="Glucose permease domain IIB"/>
    <property type="match status" value="1"/>
</dbReference>
<sequence>MIKNIVLYNQNCNSRMKKNNFEEETNSMPEKKYEKIAEEVLQKVGGSSNVKYLEHCSTRLRFNLVDNSKADIEGLKAIKGVMAVIVNAQFQVVIGQDVTEVYDVLAKSVTVGGAVDVKEPVKTKKGFKKYASIFLDFLIGVFNPLVPALTGAGLVKSIFTILVTAGVLTKNDGIYQVFIAASDAVFYFLPVIIAVTTAKKLGCDKIVALAIAAVTLLPAFTTAVASEAGVSIFGLMVPNYSYSSQIFPAILTVVLMAAVEKSFRKVCPKPLRIILVPVVCFLVVTPISVLFLSPLGFKMGELFTAGLLSLHSSFGWIIVAILGAILPFLTAVGMHKPLVPYATAAFASTGFDYINAPAKIAHNISESGACFAVALKTKDADYRAVAFSAGISAFFGISEPALYGVTLQNKKAMAGVVIAGFISAMVTSLLHLRSTVMMGTGILGIPQFIDPANPNNLYVALLGYVLAISISFAVTFLLYKEEK</sequence>
<feature type="active site" description="Phosphocysteine intermediate; for EIIB activity" evidence="11">
    <location>
        <position position="56"/>
    </location>
</feature>
<evidence type="ECO:0000256" key="4">
    <source>
        <dbReference type="ARBA" id="ARBA00022597"/>
    </source>
</evidence>
<dbReference type="EMBL" id="ACCF01000071">
    <property type="protein sequence ID" value="EEF68599.1"/>
    <property type="molecule type" value="Genomic_DNA"/>
</dbReference>